<evidence type="ECO:0000256" key="2">
    <source>
        <dbReference type="ARBA" id="ARBA00022679"/>
    </source>
</evidence>
<dbReference type="EMBL" id="KZ805389">
    <property type="protein sequence ID" value="PVH99604.1"/>
    <property type="molecule type" value="Genomic_DNA"/>
</dbReference>
<evidence type="ECO:0000313" key="5">
    <source>
        <dbReference type="Proteomes" id="UP000244855"/>
    </source>
</evidence>
<dbReference type="GO" id="GO:0008374">
    <property type="term" value="F:O-acyltransferase activity"/>
    <property type="evidence" value="ECO:0007669"/>
    <property type="project" value="TreeGrafter"/>
</dbReference>
<keyword evidence="2" id="KW-0808">Transferase</keyword>
<name>A0A2V1DQY8_9PLEO</name>
<dbReference type="Proteomes" id="UP000244855">
    <property type="component" value="Unassembled WGS sequence"/>
</dbReference>
<dbReference type="InterPro" id="IPR001451">
    <property type="entry name" value="Hexapep"/>
</dbReference>
<dbReference type="Pfam" id="PF12464">
    <property type="entry name" value="Mac"/>
    <property type="match status" value="1"/>
</dbReference>
<organism evidence="4 5">
    <name type="scientific">Periconia macrospinosa</name>
    <dbReference type="NCBI Taxonomy" id="97972"/>
    <lineage>
        <taxon>Eukaryota</taxon>
        <taxon>Fungi</taxon>
        <taxon>Dikarya</taxon>
        <taxon>Ascomycota</taxon>
        <taxon>Pezizomycotina</taxon>
        <taxon>Dothideomycetes</taxon>
        <taxon>Pleosporomycetidae</taxon>
        <taxon>Pleosporales</taxon>
        <taxon>Massarineae</taxon>
        <taxon>Periconiaceae</taxon>
        <taxon>Periconia</taxon>
    </lineage>
</organism>
<feature type="domain" description="Maltose/galactoside acetyltransferase" evidence="3">
    <location>
        <begin position="10"/>
        <end position="68"/>
    </location>
</feature>
<dbReference type="Gene3D" id="2.160.10.10">
    <property type="entry name" value="Hexapeptide repeat proteins"/>
    <property type="match status" value="1"/>
</dbReference>
<sequence>MDIPSFRSDKEKMLSGEPFQPFSTQLITEREKCKSAVYRFNNADNPQKDITRESRDVLFRAILAARWNLEYSEPGKSPPCGHLGREVYVDTPFMCEYGYNLSIGDNVDIGTSCKFLDSGRISIGRNSSVGANVTIDTQRTPTDCKGLRGNRRTAVAAEIHIGENVHIGSNCTILAGVRIGAGAIIHPGSVVVRDIPGNCIARGNPADYV</sequence>
<reference evidence="4 5" key="1">
    <citation type="journal article" date="2018" name="Sci. Rep.">
        <title>Comparative genomics provides insights into the lifestyle and reveals functional heterogeneity of dark septate endophytic fungi.</title>
        <authorList>
            <person name="Knapp D.G."/>
            <person name="Nemeth J.B."/>
            <person name="Barry K."/>
            <person name="Hainaut M."/>
            <person name="Henrissat B."/>
            <person name="Johnson J."/>
            <person name="Kuo A."/>
            <person name="Lim J.H.P."/>
            <person name="Lipzen A."/>
            <person name="Nolan M."/>
            <person name="Ohm R.A."/>
            <person name="Tamas L."/>
            <person name="Grigoriev I.V."/>
            <person name="Spatafora J.W."/>
            <person name="Nagy L.G."/>
            <person name="Kovacs G.M."/>
        </authorList>
    </citation>
    <scope>NUCLEOTIDE SEQUENCE [LARGE SCALE GENOMIC DNA]</scope>
    <source>
        <strain evidence="4 5">DSE2036</strain>
    </source>
</reference>
<accession>A0A2V1DQY8</accession>
<dbReference type="STRING" id="97972.A0A2V1DQY8"/>
<dbReference type="InterPro" id="IPR024688">
    <property type="entry name" value="Mac_dom"/>
</dbReference>
<gene>
    <name evidence="4" type="ORF">DM02DRAFT_729101</name>
</gene>
<dbReference type="OrthoDB" id="25818at2759"/>
<keyword evidence="5" id="KW-1185">Reference proteome</keyword>
<proteinExistence type="inferred from homology"/>
<dbReference type="GO" id="GO:0016407">
    <property type="term" value="F:acetyltransferase activity"/>
    <property type="evidence" value="ECO:0007669"/>
    <property type="project" value="InterPro"/>
</dbReference>
<dbReference type="Pfam" id="PF00132">
    <property type="entry name" value="Hexapep"/>
    <property type="match status" value="1"/>
</dbReference>
<dbReference type="AlphaFoldDB" id="A0A2V1DQY8"/>
<protein>
    <submittedName>
        <fullName evidence="4">Trimeric LpxA-like protein</fullName>
    </submittedName>
</protein>
<dbReference type="SUPFAM" id="SSF51161">
    <property type="entry name" value="Trimeric LpxA-like enzymes"/>
    <property type="match status" value="1"/>
</dbReference>
<dbReference type="PANTHER" id="PTHR23416:SF76">
    <property type="entry name" value="ZN(II)2CYS6 TRANSCRIPTION FACTOR (EUROFUNG)"/>
    <property type="match status" value="1"/>
</dbReference>
<dbReference type="InterPro" id="IPR011004">
    <property type="entry name" value="Trimer_LpxA-like_sf"/>
</dbReference>
<dbReference type="PANTHER" id="PTHR23416">
    <property type="entry name" value="SIALIC ACID SYNTHASE-RELATED"/>
    <property type="match status" value="1"/>
</dbReference>
<comment type="similarity">
    <text evidence="1">Belongs to the transferase hexapeptide repeat family.</text>
</comment>
<evidence type="ECO:0000256" key="1">
    <source>
        <dbReference type="ARBA" id="ARBA00007274"/>
    </source>
</evidence>
<dbReference type="InterPro" id="IPR051159">
    <property type="entry name" value="Hexapeptide_acetyltransf"/>
</dbReference>
<evidence type="ECO:0000259" key="3">
    <source>
        <dbReference type="SMART" id="SM01266"/>
    </source>
</evidence>
<evidence type="ECO:0000313" key="4">
    <source>
        <dbReference type="EMBL" id="PVH99604.1"/>
    </source>
</evidence>
<dbReference type="SMART" id="SM01266">
    <property type="entry name" value="Mac"/>
    <property type="match status" value="1"/>
</dbReference>
<dbReference type="Pfam" id="PF14602">
    <property type="entry name" value="Hexapep_2"/>
    <property type="match status" value="1"/>
</dbReference>